<keyword evidence="4" id="KW-1185">Reference proteome</keyword>
<organism evidence="3 4">
    <name type="scientific">Anguilla anguilla</name>
    <name type="common">European freshwater eel</name>
    <name type="synonym">Muraena anguilla</name>
    <dbReference type="NCBI Taxonomy" id="7936"/>
    <lineage>
        <taxon>Eukaryota</taxon>
        <taxon>Metazoa</taxon>
        <taxon>Chordata</taxon>
        <taxon>Craniata</taxon>
        <taxon>Vertebrata</taxon>
        <taxon>Euteleostomi</taxon>
        <taxon>Actinopterygii</taxon>
        <taxon>Neopterygii</taxon>
        <taxon>Teleostei</taxon>
        <taxon>Anguilliformes</taxon>
        <taxon>Anguillidae</taxon>
        <taxon>Anguilla</taxon>
    </lineage>
</organism>
<protein>
    <recommendedName>
        <fullName evidence="2">UBZ2-type domain-containing protein</fullName>
    </recommendedName>
</protein>
<evidence type="ECO:0000259" key="2">
    <source>
        <dbReference type="PROSITE" id="PS51906"/>
    </source>
</evidence>
<evidence type="ECO:0000313" key="3">
    <source>
        <dbReference type="EMBL" id="KAG5838716.1"/>
    </source>
</evidence>
<feature type="region of interest" description="Disordered" evidence="1">
    <location>
        <begin position="119"/>
        <end position="250"/>
    </location>
</feature>
<dbReference type="PROSITE" id="PS51906">
    <property type="entry name" value="ZF_UBZ2"/>
    <property type="match status" value="1"/>
</dbReference>
<dbReference type="Proteomes" id="UP001044222">
    <property type="component" value="Chromosome 12"/>
</dbReference>
<dbReference type="EMBL" id="JAFIRN010000012">
    <property type="protein sequence ID" value="KAG5838716.1"/>
    <property type="molecule type" value="Genomic_DNA"/>
</dbReference>
<dbReference type="PANTHER" id="PTHR37862">
    <property type="entry name" value="FANCONI ANEMIA CORE COMPLEX-ASSOCIATED PROTEIN 20"/>
    <property type="match status" value="1"/>
</dbReference>
<accession>A0A9D3LYI7</accession>
<dbReference type="InterPro" id="IPR052689">
    <property type="entry name" value="FA_core_complex_assoc"/>
</dbReference>
<dbReference type="PANTHER" id="PTHR37862:SF1">
    <property type="entry name" value="FANCONI ANEMIA CORE COMPLEX-ASSOCIATED PROTEIN 20"/>
    <property type="match status" value="1"/>
</dbReference>
<dbReference type="GO" id="GO:0043240">
    <property type="term" value="C:Fanconi anaemia nuclear complex"/>
    <property type="evidence" value="ECO:0007669"/>
    <property type="project" value="TreeGrafter"/>
</dbReference>
<feature type="domain" description="UBZ2-type" evidence="2">
    <location>
        <begin position="254"/>
        <end position="290"/>
    </location>
</feature>
<gene>
    <name evidence="3" type="ORF">ANANG_G00226530</name>
</gene>
<evidence type="ECO:0000256" key="1">
    <source>
        <dbReference type="SAM" id="MobiDB-lite"/>
    </source>
</evidence>
<evidence type="ECO:0000313" key="4">
    <source>
        <dbReference type="Proteomes" id="UP001044222"/>
    </source>
</evidence>
<dbReference type="AlphaFoldDB" id="A0A9D3LYI7"/>
<dbReference type="Pfam" id="PF15750">
    <property type="entry name" value="UBZ_FAAP20"/>
    <property type="match status" value="1"/>
</dbReference>
<proteinExistence type="predicted"/>
<sequence length="290" mass="31556">MSEKHLKLKLKRKKAAIQVDKCEQNSSIVVKKSTGVPIPFSSFESDLRSEATEDPCDSKPGEWWDRPDLQAVEKLWAVTLKSATAYVGHSVWETVPDLPPASPLTRSVEEESGWRWCSLSEEVGPLPSPPKPTVGSSPVLDARGPSAQLRPADSGPVSEGAATLPNPAPQKGRLSSAPPRRRQQRGRTRETQDPSPTSHRTGRDGRLRALRPRGSHAPEERHGRARPPQGEGDVSGKAHTHRPSAGAATAAATMENCPMCLLPFPSGFTQMECDSHLAKCLSEMNDDMTW</sequence>
<reference evidence="3" key="1">
    <citation type="submission" date="2021-01" db="EMBL/GenBank/DDBJ databases">
        <title>A chromosome-scale assembly of European eel, Anguilla anguilla.</title>
        <authorList>
            <person name="Henkel C."/>
            <person name="Jong-Raadsen S.A."/>
            <person name="Dufour S."/>
            <person name="Weltzien F.-A."/>
            <person name="Palstra A.P."/>
            <person name="Pelster B."/>
            <person name="Spaink H.P."/>
            <person name="Van Den Thillart G.E."/>
            <person name="Jansen H."/>
            <person name="Zahm M."/>
            <person name="Klopp C."/>
            <person name="Cedric C."/>
            <person name="Louis A."/>
            <person name="Berthelot C."/>
            <person name="Parey E."/>
            <person name="Roest Crollius H."/>
            <person name="Montfort J."/>
            <person name="Robinson-Rechavi M."/>
            <person name="Bucao C."/>
            <person name="Bouchez O."/>
            <person name="Gislard M."/>
            <person name="Lluch J."/>
            <person name="Milhes M."/>
            <person name="Lampietro C."/>
            <person name="Lopez Roques C."/>
            <person name="Donnadieu C."/>
            <person name="Braasch I."/>
            <person name="Desvignes T."/>
            <person name="Postlethwait J."/>
            <person name="Bobe J."/>
            <person name="Guiguen Y."/>
            <person name="Dirks R."/>
        </authorList>
    </citation>
    <scope>NUCLEOTIDE SEQUENCE</scope>
    <source>
        <strain evidence="3">Tag_6206</strain>
        <tissue evidence="3">Liver</tissue>
    </source>
</reference>
<name>A0A9D3LYI7_ANGAN</name>
<dbReference type="InterPro" id="IPR031490">
    <property type="entry name" value="UBZ2_FAAP20"/>
</dbReference>
<comment type="caution">
    <text evidence="3">The sequence shown here is derived from an EMBL/GenBank/DDBJ whole genome shotgun (WGS) entry which is preliminary data.</text>
</comment>
<dbReference type="GO" id="GO:0043130">
    <property type="term" value="F:ubiquitin binding"/>
    <property type="evidence" value="ECO:0007669"/>
    <property type="project" value="InterPro"/>
</dbReference>